<name>A0A1W1YQ63_9MICO</name>
<reference evidence="1 2" key="1">
    <citation type="submission" date="2017-04" db="EMBL/GenBank/DDBJ databases">
        <authorList>
            <person name="Afonso C.L."/>
            <person name="Miller P.J."/>
            <person name="Scott M.A."/>
            <person name="Spackman E."/>
            <person name="Goraichik I."/>
            <person name="Dimitrov K.M."/>
            <person name="Suarez D.L."/>
            <person name="Swayne D.E."/>
        </authorList>
    </citation>
    <scope>NUCLEOTIDE SEQUENCE [LARGE SCALE GENOMIC DNA]</scope>
    <source>
        <strain evidence="1 2">CGMCC 1.12511</strain>
    </source>
</reference>
<gene>
    <name evidence="1" type="ORF">SAMN06296429_102256</name>
</gene>
<dbReference type="EMBL" id="FWXN01000002">
    <property type="protein sequence ID" value="SMC38266.1"/>
    <property type="molecule type" value="Genomic_DNA"/>
</dbReference>
<evidence type="ECO:0000313" key="1">
    <source>
        <dbReference type="EMBL" id="SMC38266.1"/>
    </source>
</evidence>
<dbReference type="Proteomes" id="UP000192634">
    <property type="component" value="Unassembled WGS sequence"/>
</dbReference>
<dbReference type="InterPro" id="IPR023850">
    <property type="entry name" value="MftB"/>
</dbReference>
<dbReference type="NCBIfam" id="TIGR03967">
    <property type="entry name" value="mycofact_MftB"/>
    <property type="match status" value="1"/>
</dbReference>
<evidence type="ECO:0000313" key="2">
    <source>
        <dbReference type="Proteomes" id="UP000192634"/>
    </source>
</evidence>
<organism evidence="1 2">
    <name type="scientific">Janibacter indicus</name>
    <dbReference type="NCBI Taxonomy" id="857417"/>
    <lineage>
        <taxon>Bacteria</taxon>
        <taxon>Bacillati</taxon>
        <taxon>Actinomycetota</taxon>
        <taxon>Actinomycetes</taxon>
        <taxon>Micrococcales</taxon>
        <taxon>Intrasporangiaceae</taxon>
        <taxon>Janibacter</taxon>
    </lineage>
</organism>
<accession>A0A1W1YQ63</accession>
<protein>
    <submittedName>
        <fullName evidence="1">Putative mycofactocin binding protein MftB</fullName>
    </submittedName>
</protein>
<dbReference type="AlphaFoldDB" id="A0A1W1YQ63"/>
<proteinExistence type="predicted"/>
<sequence length="98" mass="11047">MIAMNAETPRMLMRPWELSASVALRPEPFGALAYNFHNRKLSFLKRPELVRVVEHLADHPDVQSTLVAEGIPQEQHDGYLRALQGLAANGMIRPRTDS</sequence>
<dbReference type="Pfam" id="PF26520">
    <property type="entry name" value="MftB_chaperone"/>
    <property type="match status" value="1"/>
</dbReference>